<feature type="region of interest" description="Disordered" evidence="4">
    <location>
        <begin position="223"/>
        <end position="246"/>
    </location>
</feature>
<dbReference type="InterPro" id="IPR001478">
    <property type="entry name" value="PDZ"/>
</dbReference>
<dbReference type="Pfam" id="PF13365">
    <property type="entry name" value="Trypsin_2"/>
    <property type="match status" value="1"/>
</dbReference>
<dbReference type="AlphaFoldDB" id="A0A1W2BIG1"/>
<dbReference type="GO" id="GO:0004252">
    <property type="term" value="F:serine-type endopeptidase activity"/>
    <property type="evidence" value="ECO:0007669"/>
    <property type="project" value="InterPro"/>
</dbReference>
<dbReference type="RefSeq" id="WP_234993844.1">
    <property type="nucleotide sequence ID" value="NZ_FWXN01000008.1"/>
</dbReference>
<sequence>MDQPTAPLPPQHPSYASALATPPPPRMPRHRGRRIGELTAVAVLTAALASGGTWGVMSLTDDGTTAASSTSASTSGDSAASVVPVSSASKTNPDWNAVTAAVTPSVVSITVSAGGSGGEGSGVVLDKEGHVLTNHHVVSGAGDDATITVTLSDGKTYRASIAGEDASTDLAVLTLEDPPDDLQPITVGSSSGLEVGDPVMAVGNPLGLSGTVTTGIVSALDRPVTTSSTESEQQDPFGQQQQSSQVVTSAIQTSAAVNPGNSGGALVDAAGRLVGINSSIASLGSSSGQSGSIGIGFAIPVDEAQWIAEQLIEDGQAEHAFLGVTPSDGTAELGSATRSGAQIRSVSDGSPAAEAGLQEGDLVVGVDDSTVTSAESLVGIIRSHRIGTKVSLAVVRDGEEQTIEATLGTAPTSQG</sequence>
<dbReference type="EMBL" id="FWXN01000008">
    <property type="protein sequence ID" value="SMC72550.1"/>
    <property type="molecule type" value="Genomic_DNA"/>
</dbReference>
<name>A0A1W2BIG1_9MICO</name>
<gene>
    <name evidence="6" type="ORF">SAMN06296429_10863</name>
</gene>
<dbReference type="PANTHER" id="PTHR43343:SF3">
    <property type="entry name" value="PROTEASE DO-LIKE 8, CHLOROPLASTIC"/>
    <property type="match status" value="1"/>
</dbReference>
<dbReference type="InterPro" id="IPR001940">
    <property type="entry name" value="Peptidase_S1C"/>
</dbReference>
<dbReference type="InterPro" id="IPR043504">
    <property type="entry name" value="Peptidase_S1_PA_chymotrypsin"/>
</dbReference>
<protein>
    <submittedName>
        <fullName evidence="6">Putative serine protease PepD</fullName>
    </submittedName>
</protein>
<dbReference type="PRINTS" id="PR00834">
    <property type="entry name" value="PROTEASES2C"/>
</dbReference>
<dbReference type="Proteomes" id="UP000192634">
    <property type="component" value="Unassembled WGS sequence"/>
</dbReference>
<dbReference type="CDD" id="cd06779">
    <property type="entry name" value="cpPDZ_Deg_HtrA-like"/>
    <property type="match status" value="1"/>
</dbReference>
<dbReference type="SMART" id="SM00228">
    <property type="entry name" value="PDZ"/>
    <property type="match status" value="1"/>
</dbReference>
<dbReference type="Pfam" id="PF13180">
    <property type="entry name" value="PDZ_2"/>
    <property type="match status" value="1"/>
</dbReference>
<dbReference type="InterPro" id="IPR051201">
    <property type="entry name" value="Chloro_Bact_Ser_Proteases"/>
</dbReference>
<evidence type="ECO:0000256" key="1">
    <source>
        <dbReference type="ARBA" id="ARBA00010541"/>
    </source>
</evidence>
<keyword evidence="2 6" id="KW-0645">Protease</keyword>
<proteinExistence type="inferred from homology"/>
<organism evidence="6 7">
    <name type="scientific">Janibacter indicus</name>
    <dbReference type="NCBI Taxonomy" id="857417"/>
    <lineage>
        <taxon>Bacteria</taxon>
        <taxon>Bacillati</taxon>
        <taxon>Actinomycetota</taxon>
        <taxon>Actinomycetes</taxon>
        <taxon>Micrococcales</taxon>
        <taxon>Intrasporangiaceae</taxon>
        <taxon>Janibacter</taxon>
    </lineage>
</organism>
<dbReference type="GO" id="GO:0006508">
    <property type="term" value="P:proteolysis"/>
    <property type="evidence" value="ECO:0007669"/>
    <property type="project" value="UniProtKB-KW"/>
</dbReference>
<dbReference type="PROSITE" id="PS50106">
    <property type="entry name" value="PDZ"/>
    <property type="match status" value="1"/>
</dbReference>
<feature type="compositionally biased region" description="Pro residues" evidence="4">
    <location>
        <begin position="1"/>
        <end position="12"/>
    </location>
</feature>
<reference evidence="6 7" key="1">
    <citation type="submission" date="2017-04" db="EMBL/GenBank/DDBJ databases">
        <authorList>
            <person name="Afonso C.L."/>
            <person name="Miller P.J."/>
            <person name="Scott M.A."/>
            <person name="Spackman E."/>
            <person name="Goraichik I."/>
            <person name="Dimitrov K.M."/>
            <person name="Suarez D.L."/>
            <person name="Swayne D.E."/>
        </authorList>
    </citation>
    <scope>NUCLEOTIDE SEQUENCE [LARGE SCALE GENOMIC DNA]</scope>
    <source>
        <strain evidence="6 7">CGMCC 1.12511</strain>
    </source>
</reference>
<evidence type="ECO:0000259" key="5">
    <source>
        <dbReference type="PROSITE" id="PS50106"/>
    </source>
</evidence>
<evidence type="ECO:0000256" key="4">
    <source>
        <dbReference type="SAM" id="MobiDB-lite"/>
    </source>
</evidence>
<dbReference type="Gene3D" id="2.30.42.10">
    <property type="match status" value="1"/>
</dbReference>
<evidence type="ECO:0000256" key="2">
    <source>
        <dbReference type="ARBA" id="ARBA00022670"/>
    </source>
</evidence>
<feature type="region of interest" description="Disordered" evidence="4">
    <location>
        <begin position="1"/>
        <end position="31"/>
    </location>
</feature>
<dbReference type="SUPFAM" id="SSF50156">
    <property type="entry name" value="PDZ domain-like"/>
    <property type="match status" value="1"/>
</dbReference>
<evidence type="ECO:0000313" key="7">
    <source>
        <dbReference type="Proteomes" id="UP000192634"/>
    </source>
</evidence>
<accession>A0A1W2BIG1</accession>
<dbReference type="SUPFAM" id="SSF50494">
    <property type="entry name" value="Trypsin-like serine proteases"/>
    <property type="match status" value="1"/>
</dbReference>
<evidence type="ECO:0000256" key="3">
    <source>
        <dbReference type="ARBA" id="ARBA00022801"/>
    </source>
</evidence>
<feature type="domain" description="PDZ" evidence="5">
    <location>
        <begin position="311"/>
        <end position="398"/>
    </location>
</feature>
<comment type="similarity">
    <text evidence="1">Belongs to the peptidase S1C family.</text>
</comment>
<feature type="compositionally biased region" description="Low complexity" evidence="4">
    <location>
        <begin position="234"/>
        <end position="246"/>
    </location>
</feature>
<keyword evidence="3" id="KW-0378">Hydrolase</keyword>
<dbReference type="Gene3D" id="2.40.10.10">
    <property type="entry name" value="Trypsin-like serine proteases"/>
    <property type="match status" value="2"/>
</dbReference>
<dbReference type="InterPro" id="IPR009003">
    <property type="entry name" value="Peptidase_S1_PA"/>
</dbReference>
<dbReference type="PANTHER" id="PTHR43343">
    <property type="entry name" value="PEPTIDASE S12"/>
    <property type="match status" value="1"/>
</dbReference>
<evidence type="ECO:0000313" key="6">
    <source>
        <dbReference type="EMBL" id="SMC72550.1"/>
    </source>
</evidence>
<dbReference type="InterPro" id="IPR036034">
    <property type="entry name" value="PDZ_sf"/>
</dbReference>